<accession>A0ABX1PVU1</accession>
<dbReference type="EMBL" id="WTVN01000001">
    <property type="protein sequence ID" value="NMG42339.1"/>
    <property type="molecule type" value="Genomic_DNA"/>
</dbReference>
<dbReference type="Proteomes" id="UP000623795">
    <property type="component" value="Unassembled WGS sequence"/>
</dbReference>
<feature type="transmembrane region" description="Helical" evidence="1">
    <location>
        <begin position="55"/>
        <end position="75"/>
    </location>
</feature>
<keyword evidence="1" id="KW-0472">Membrane</keyword>
<feature type="transmembrane region" description="Helical" evidence="1">
    <location>
        <begin position="15"/>
        <end position="35"/>
    </location>
</feature>
<name>A0ABX1PVU1_9RHOO</name>
<organism evidence="2 3">
    <name type="scientific">Aromatoleum toluvorans</name>
    <dbReference type="NCBI Taxonomy" id="92002"/>
    <lineage>
        <taxon>Bacteria</taxon>
        <taxon>Pseudomonadati</taxon>
        <taxon>Pseudomonadota</taxon>
        <taxon>Betaproteobacteria</taxon>
        <taxon>Rhodocyclales</taxon>
        <taxon>Rhodocyclaceae</taxon>
        <taxon>Aromatoleum</taxon>
    </lineage>
</organism>
<protein>
    <submittedName>
        <fullName evidence="2">Uncharacterized protein</fullName>
    </submittedName>
</protein>
<keyword evidence="3" id="KW-1185">Reference proteome</keyword>
<feature type="transmembrane region" description="Helical" evidence="1">
    <location>
        <begin position="96"/>
        <end position="115"/>
    </location>
</feature>
<dbReference type="RefSeq" id="WP_169254244.1">
    <property type="nucleotide sequence ID" value="NZ_WTVN01000001.1"/>
</dbReference>
<evidence type="ECO:0000313" key="3">
    <source>
        <dbReference type="Proteomes" id="UP000623795"/>
    </source>
</evidence>
<keyword evidence="1" id="KW-0812">Transmembrane</keyword>
<reference evidence="2 3" key="1">
    <citation type="submission" date="2019-12" db="EMBL/GenBank/DDBJ databases">
        <title>Comparative genomics gives insights into the taxonomy of the Azoarcus-Aromatoleum group and reveals separate origins of nif in the plant-associated Azoarcus and non-plant-associated Aromatoleum sub-groups.</title>
        <authorList>
            <person name="Lafos M."/>
            <person name="Maluk M."/>
            <person name="Batista M."/>
            <person name="Junghare M."/>
            <person name="Carmona M."/>
            <person name="Faoro H."/>
            <person name="Cruz L.M."/>
            <person name="Battistoni F."/>
            <person name="De Souza E."/>
            <person name="Pedrosa F."/>
            <person name="Chen W.-M."/>
            <person name="Poole P.S."/>
            <person name="Dixon R.A."/>
            <person name="James E.K."/>
        </authorList>
    </citation>
    <scope>NUCLEOTIDE SEQUENCE [LARGE SCALE GENOMIC DNA]</scope>
    <source>
        <strain evidence="2 3">Td21</strain>
    </source>
</reference>
<gene>
    <name evidence="2" type="ORF">GPA22_01125</name>
</gene>
<sequence length="116" mass="12952">MSVRELRPPRLARRLARPVAVGVALVAFVVLALFAFGTYDEWATVHRGVRHLKPYLVALQCLAIAALWFAWPWVVGRLTRWPDDARAALLAARHRICAGLIVIELVVVLGVPFSLF</sequence>
<keyword evidence="1" id="KW-1133">Transmembrane helix</keyword>
<evidence type="ECO:0000256" key="1">
    <source>
        <dbReference type="SAM" id="Phobius"/>
    </source>
</evidence>
<evidence type="ECO:0000313" key="2">
    <source>
        <dbReference type="EMBL" id="NMG42339.1"/>
    </source>
</evidence>
<comment type="caution">
    <text evidence="2">The sequence shown here is derived from an EMBL/GenBank/DDBJ whole genome shotgun (WGS) entry which is preliminary data.</text>
</comment>
<proteinExistence type="predicted"/>